<protein>
    <submittedName>
        <fullName evidence="1">Uncharacterized protein</fullName>
    </submittedName>
</protein>
<reference evidence="1" key="1">
    <citation type="journal article" date="2019" name="BMC Genomics">
        <title>A new reference genome for Sorghum bicolor reveals high levels of sequence similarity between sweet and grain genotypes: implications for the genetics of sugar metabolism.</title>
        <authorList>
            <person name="Cooper E.A."/>
            <person name="Brenton Z.W."/>
            <person name="Flinn B.S."/>
            <person name="Jenkins J."/>
            <person name="Shu S."/>
            <person name="Flowers D."/>
            <person name="Luo F."/>
            <person name="Wang Y."/>
            <person name="Xia P."/>
            <person name="Barry K."/>
            <person name="Daum C."/>
            <person name="Lipzen A."/>
            <person name="Yoshinaga Y."/>
            <person name="Schmutz J."/>
            <person name="Saski C."/>
            <person name="Vermerris W."/>
            <person name="Kresovich S."/>
        </authorList>
    </citation>
    <scope>NUCLEOTIDE SEQUENCE</scope>
</reference>
<sequence length="397" mass="45032">MPMLCYVSLPWTWKLLLVVGRLKKSDQPLLKSPLQTCLELEQQLKQFLDKFSVTYVAPNYIFRTALASAHLYLLGCRTLDGEGFSVDLVSWCLEYESFDLPWIVDRNPEAIAQWKAAHFRLAAELDSSKIYVPELHDEAYLQCRTLPACAPGPMLDFSYLMILELKNLYNQKYNALLKSKISCHQIYDAAYQLYLDLDPAIQDIYNCAQSFPGASAFSEVKHQVQQIEKEVVSVGTMLQTLHANLTAPIGLRRFRSSPSIYEQANTSSCPTAYLRAIVTAVVYRLHRTPSSLTSKRAADGSFHTVISSTLFSKIYRSTQAVTLFEAEAAAIYRYLRCTTNELGYTILDRNYPTLARLLYELNNYNEYMVEMQLCAEKSVEAAHKANEAIDLVARAPC</sequence>
<evidence type="ECO:0000313" key="2">
    <source>
        <dbReference type="Proteomes" id="UP000807115"/>
    </source>
</evidence>
<dbReference type="Proteomes" id="UP000807115">
    <property type="component" value="Chromosome 7"/>
</dbReference>
<gene>
    <name evidence="1" type="ORF">BDA96_07G107100</name>
</gene>
<organism evidence="1 2">
    <name type="scientific">Sorghum bicolor</name>
    <name type="common">Sorghum</name>
    <name type="synonym">Sorghum vulgare</name>
    <dbReference type="NCBI Taxonomy" id="4558"/>
    <lineage>
        <taxon>Eukaryota</taxon>
        <taxon>Viridiplantae</taxon>
        <taxon>Streptophyta</taxon>
        <taxon>Embryophyta</taxon>
        <taxon>Tracheophyta</taxon>
        <taxon>Spermatophyta</taxon>
        <taxon>Magnoliopsida</taxon>
        <taxon>Liliopsida</taxon>
        <taxon>Poales</taxon>
        <taxon>Poaceae</taxon>
        <taxon>PACMAD clade</taxon>
        <taxon>Panicoideae</taxon>
        <taxon>Andropogonodae</taxon>
        <taxon>Andropogoneae</taxon>
        <taxon>Sorghinae</taxon>
        <taxon>Sorghum</taxon>
    </lineage>
</organism>
<name>A0A921U9I1_SORBI</name>
<dbReference type="EMBL" id="CM027686">
    <property type="protein sequence ID" value="KAG0523243.1"/>
    <property type="molecule type" value="Genomic_DNA"/>
</dbReference>
<dbReference type="AlphaFoldDB" id="A0A921U9I1"/>
<reference evidence="1" key="2">
    <citation type="submission" date="2020-10" db="EMBL/GenBank/DDBJ databases">
        <authorList>
            <person name="Cooper E.A."/>
            <person name="Brenton Z.W."/>
            <person name="Flinn B.S."/>
            <person name="Jenkins J."/>
            <person name="Shu S."/>
            <person name="Flowers D."/>
            <person name="Luo F."/>
            <person name="Wang Y."/>
            <person name="Xia P."/>
            <person name="Barry K."/>
            <person name="Daum C."/>
            <person name="Lipzen A."/>
            <person name="Yoshinaga Y."/>
            <person name="Schmutz J."/>
            <person name="Saski C."/>
            <person name="Vermerris W."/>
            <person name="Kresovich S."/>
        </authorList>
    </citation>
    <scope>NUCLEOTIDE SEQUENCE</scope>
</reference>
<accession>A0A921U9I1</accession>
<evidence type="ECO:0000313" key="1">
    <source>
        <dbReference type="EMBL" id="KAG0523243.1"/>
    </source>
</evidence>
<comment type="caution">
    <text evidence="1">The sequence shown here is derived from an EMBL/GenBank/DDBJ whole genome shotgun (WGS) entry which is preliminary data.</text>
</comment>
<proteinExistence type="predicted"/>